<sequence length="96" mass="11213">MKEDPIKSFRNAFQGFLKEENLEHTYKQKQVIADWEKIMGKTIASRTTKMFFNQKTLFVKLSSAPLKSEMQNSKAQIIELIEKEIGKGEVEDVRFL</sequence>
<organism evidence="1 2">
    <name type="scientific">Ekhidna lutea</name>
    <dbReference type="NCBI Taxonomy" id="447679"/>
    <lineage>
        <taxon>Bacteria</taxon>
        <taxon>Pseudomonadati</taxon>
        <taxon>Bacteroidota</taxon>
        <taxon>Cytophagia</taxon>
        <taxon>Cytophagales</taxon>
        <taxon>Reichenbachiellaceae</taxon>
        <taxon>Ekhidna</taxon>
    </lineage>
</organism>
<name>A0A239ESA8_EKHLU</name>
<evidence type="ECO:0000313" key="1">
    <source>
        <dbReference type="EMBL" id="SNS47517.1"/>
    </source>
</evidence>
<dbReference type="Proteomes" id="UP000198393">
    <property type="component" value="Unassembled WGS sequence"/>
</dbReference>
<accession>A0A239ESA8</accession>
<dbReference type="RefSeq" id="WP_089355077.1">
    <property type="nucleotide sequence ID" value="NZ_FZPD01000001.1"/>
</dbReference>
<dbReference type="AlphaFoldDB" id="A0A239ESA8"/>
<keyword evidence="2" id="KW-1185">Reference proteome</keyword>
<gene>
    <name evidence="1" type="ORF">SAMN05421640_0302</name>
</gene>
<evidence type="ECO:0008006" key="3">
    <source>
        <dbReference type="Google" id="ProtNLM"/>
    </source>
</evidence>
<evidence type="ECO:0000313" key="2">
    <source>
        <dbReference type="Proteomes" id="UP000198393"/>
    </source>
</evidence>
<protein>
    <recommendedName>
        <fullName evidence="3">DUF721 domain-containing protein</fullName>
    </recommendedName>
</protein>
<dbReference type="OrthoDB" id="9796545at2"/>
<dbReference type="InterPro" id="IPR007922">
    <property type="entry name" value="DciA-like"/>
</dbReference>
<dbReference type="Pfam" id="PF05258">
    <property type="entry name" value="DciA"/>
    <property type="match status" value="1"/>
</dbReference>
<proteinExistence type="predicted"/>
<reference evidence="1 2" key="1">
    <citation type="submission" date="2017-06" db="EMBL/GenBank/DDBJ databases">
        <authorList>
            <person name="Kim H.J."/>
            <person name="Triplett B.A."/>
        </authorList>
    </citation>
    <scope>NUCLEOTIDE SEQUENCE [LARGE SCALE GENOMIC DNA]</scope>
    <source>
        <strain evidence="1 2">DSM 19307</strain>
    </source>
</reference>
<dbReference type="PANTHER" id="PTHR36456">
    <property type="entry name" value="UPF0232 PROTEIN SCO3875"/>
    <property type="match status" value="1"/>
</dbReference>
<dbReference type="PANTHER" id="PTHR36456:SF1">
    <property type="entry name" value="UPF0232 PROTEIN SCO3875"/>
    <property type="match status" value="1"/>
</dbReference>
<dbReference type="EMBL" id="FZPD01000001">
    <property type="protein sequence ID" value="SNS47517.1"/>
    <property type="molecule type" value="Genomic_DNA"/>
</dbReference>